<keyword evidence="1" id="KW-0489">Methyltransferase</keyword>
<sequence>MNTELTQKIVNLIKSNGPITVDQYFTLCLSDSEFGYYTTRDPFGAFGDFITAPEISQIFGEMLAIFLILSWEKHGFPRWVRLVEMGPGRGTMMADIIRAISCLSPDFFSVLSIHLMENSERLRLVQKQQLSYYIDKVNWCLNLSDVPSGFTFIVANEFFDSLPIKQFIVTRNGIRERMIDINHNEVLVFGEGDQEIEENSFMCSNCSPGAIFETSPCRDNEMVSVADRLSCDGGTAIIIDYGHFQSSMGDTLQAVKDHKYCSLLMNPGQADLTSHVDFQRLASLAVRNKLYINGCTTQRVFLEGLGIWQRMFCLMRKSGQEKIVLDSVRRLLGTVSDKKSMGELFKVLVVSHKRIDLVPFVN</sequence>
<protein>
    <submittedName>
        <fullName evidence="3">TetR family transcriptional regulator</fullName>
    </submittedName>
</protein>
<name>A0A2T4VZ75_9HYPH</name>
<dbReference type="InterPro" id="IPR003788">
    <property type="entry name" value="NDUFAF7"/>
</dbReference>
<dbReference type="EMBL" id="PSQJ01000001">
    <property type="protein sequence ID" value="PTL87077.1"/>
    <property type="molecule type" value="Genomic_DNA"/>
</dbReference>
<dbReference type="GO" id="GO:0032259">
    <property type="term" value="P:methylation"/>
    <property type="evidence" value="ECO:0007669"/>
    <property type="project" value="UniProtKB-KW"/>
</dbReference>
<keyword evidence="2" id="KW-0808">Transferase</keyword>
<reference evidence="4" key="1">
    <citation type="submission" date="2018-02" db="EMBL/GenBank/DDBJ databases">
        <title>Genome sequence of Candidatus Liberibacter europaeus.</title>
        <authorList>
            <person name="Frampton R.A."/>
            <person name="Thompson S.M."/>
            <person name="David C."/>
            <person name="Addison S.M."/>
            <person name="Smith G.R."/>
        </authorList>
    </citation>
    <scope>NUCLEOTIDE SEQUENCE [LARGE SCALE GENOMIC DNA]</scope>
</reference>
<gene>
    <name evidence="3" type="ORF">C4617_00360</name>
</gene>
<evidence type="ECO:0000256" key="1">
    <source>
        <dbReference type="ARBA" id="ARBA00022603"/>
    </source>
</evidence>
<evidence type="ECO:0000313" key="4">
    <source>
        <dbReference type="Proteomes" id="UP000240811"/>
    </source>
</evidence>
<dbReference type="GO" id="GO:0035243">
    <property type="term" value="F:protein-arginine omega-N symmetric methyltransferase activity"/>
    <property type="evidence" value="ECO:0007669"/>
    <property type="project" value="TreeGrafter"/>
</dbReference>
<dbReference type="PANTHER" id="PTHR12049">
    <property type="entry name" value="PROTEIN ARGININE METHYLTRANSFERASE NDUFAF7, MITOCHONDRIAL"/>
    <property type="match status" value="1"/>
</dbReference>
<dbReference type="InterPro" id="IPR029063">
    <property type="entry name" value="SAM-dependent_MTases_sf"/>
</dbReference>
<dbReference type="PANTHER" id="PTHR12049:SF7">
    <property type="entry name" value="PROTEIN ARGININE METHYLTRANSFERASE NDUFAF7, MITOCHONDRIAL"/>
    <property type="match status" value="1"/>
</dbReference>
<dbReference type="Gene3D" id="3.40.50.12710">
    <property type="match status" value="1"/>
</dbReference>
<evidence type="ECO:0000256" key="2">
    <source>
        <dbReference type="ARBA" id="ARBA00022679"/>
    </source>
</evidence>
<accession>A0A2T4VZ75</accession>
<organism evidence="3 4">
    <name type="scientific">Candidatus Liberibacter europaeus</name>
    <dbReference type="NCBI Taxonomy" id="744859"/>
    <lineage>
        <taxon>Bacteria</taxon>
        <taxon>Pseudomonadati</taxon>
        <taxon>Pseudomonadota</taxon>
        <taxon>Alphaproteobacteria</taxon>
        <taxon>Hyphomicrobiales</taxon>
        <taxon>Rhizobiaceae</taxon>
        <taxon>Liberibacter</taxon>
    </lineage>
</organism>
<dbReference type="Proteomes" id="UP000240811">
    <property type="component" value="Unassembled WGS sequence"/>
</dbReference>
<dbReference type="Pfam" id="PF02636">
    <property type="entry name" value="Methyltransf_28"/>
    <property type="match status" value="1"/>
</dbReference>
<proteinExistence type="predicted"/>
<comment type="caution">
    <text evidence="3">The sequence shown here is derived from an EMBL/GenBank/DDBJ whole genome shotgun (WGS) entry which is preliminary data.</text>
</comment>
<dbReference type="AlphaFoldDB" id="A0A2T4VZ75"/>
<dbReference type="InterPro" id="IPR038375">
    <property type="entry name" value="NDUFAF7_sf"/>
</dbReference>
<dbReference type="SUPFAM" id="SSF53335">
    <property type="entry name" value="S-adenosyl-L-methionine-dependent methyltransferases"/>
    <property type="match status" value="1"/>
</dbReference>
<evidence type="ECO:0000313" key="3">
    <source>
        <dbReference type="EMBL" id="PTL87077.1"/>
    </source>
</evidence>